<dbReference type="STRING" id="320771.Cflav_PD5724"/>
<dbReference type="SUPFAM" id="SSF52172">
    <property type="entry name" value="CheY-like"/>
    <property type="match status" value="1"/>
</dbReference>
<evidence type="ECO:0000256" key="8">
    <source>
        <dbReference type="ARBA" id="ARBA00023012"/>
    </source>
</evidence>
<dbReference type="AlphaFoldDB" id="B9XAQ4"/>
<evidence type="ECO:0000256" key="5">
    <source>
        <dbReference type="ARBA" id="ARBA00022741"/>
    </source>
</evidence>
<dbReference type="InterPro" id="IPR000700">
    <property type="entry name" value="PAS-assoc_C"/>
</dbReference>
<dbReference type="EC" id="2.7.13.3" evidence="2"/>
<evidence type="ECO:0000256" key="1">
    <source>
        <dbReference type="ARBA" id="ARBA00000085"/>
    </source>
</evidence>
<dbReference type="Pfam" id="PF00072">
    <property type="entry name" value="Response_reg"/>
    <property type="match status" value="1"/>
</dbReference>
<dbReference type="InterPro" id="IPR011712">
    <property type="entry name" value="Sig_transdc_His_kin_sub3_dim/P"/>
</dbReference>
<evidence type="ECO:0000313" key="12">
    <source>
        <dbReference type="EMBL" id="EEF63089.1"/>
    </source>
</evidence>
<comment type="catalytic activity">
    <reaction evidence="1">
        <text>ATP + protein L-histidine = ADP + protein N-phospho-L-histidine.</text>
        <dbReference type="EC" id="2.7.13.3"/>
    </reaction>
</comment>
<protein>
    <recommendedName>
        <fullName evidence="2">histidine kinase</fullName>
        <ecNumber evidence="2">2.7.13.3</ecNumber>
    </recommendedName>
</protein>
<feature type="modified residue" description="4-aspartylphosphate" evidence="9">
    <location>
        <position position="57"/>
    </location>
</feature>
<keyword evidence="8" id="KW-0902">Two-component regulatory system</keyword>
<dbReference type="GO" id="GO:0046983">
    <property type="term" value="F:protein dimerization activity"/>
    <property type="evidence" value="ECO:0007669"/>
    <property type="project" value="InterPro"/>
</dbReference>
<dbReference type="InterPro" id="IPR013656">
    <property type="entry name" value="PAS_4"/>
</dbReference>
<dbReference type="InterPro" id="IPR036890">
    <property type="entry name" value="HATPase_C_sf"/>
</dbReference>
<dbReference type="Gene3D" id="3.30.565.10">
    <property type="entry name" value="Histidine kinase-like ATPase, C-terminal domain"/>
    <property type="match status" value="1"/>
</dbReference>
<evidence type="ECO:0000256" key="6">
    <source>
        <dbReference type="ARBA" id="ARBA00022777"/>
    </source>
</evidence>
<keyword evidence="7" id="KW-0067">ATP-binding</keyword>
<dbReference type="InterPro" id="IPR035965">
    <property type="entry name" value="PAS-like_dom_sf"/>
</dbReference>
<dbReference type="SUPFAM" id="SSF55785">
    <property type="entry name" value="PYP-like sensor domain (PAS domain)"/>
    <property type="match status" value="1"/>
</dbReference>
<feature type="domain" description="PAC" evidence="11">
    <location>
        <begin position="212"/>
        <end position="263"/>
    </location>
</feature>
<evidence type="ECO:0000259" key="10">
    <source>
        <dbReference type="PROSITE" id="PS50110"/>
    </source>
</evidence>
<dbReference type="PANTHER" id="PTHR24421">
    <property type="entry name" value="NITRATE/NITRITE SENSOR PROTEIN NARX-RELATED"/>
    <property type="match status" value="1"/>
</dbReference>
<evidence type="ECO:0000256" key="3">
    <source>
        <dbReference type="ARBA" id="ARBA00022553"/>
    </source>
</evidence>
<dbReference type="GO" id="GO:0005524">
    <property type="term" value="F:ATP binding"/>
    <property type="evidence" value="ECO:0007669"/>
    <property type="project" value="UniProtKB-KW"/>
</dbReference>
<dbReference type="InterPro" id="IPR000014">
    <property type="entry name" value="PAS"/>
</dbReference>
<keyword evidence="4" id="KW-0808">Transferase</keyword>
<evidence type="ECO:0000256" key="9">
    <source>
        <dbReference type="PROSITE-ProRule" id="PRU00169"/>
    </source>
</evidence>
<dbReference type="EMBL" id="ABOX02000002">
    <property type="protein sequence ID" value="EEF63089.1"/>
    <property type="molecule type" value="Genomic_DNA"/>
</dbReference>
<dbReference type="Gene3D" id="3.40.50.2300">
    <property type="match status" value="1"/>
</dbReference>
<name>B9XAQ4_PEDPL</name>
<keyword evidence="13" id="KW-1185">Reference proteome</keyword>
<dbReference type="InterPro" id="IPR001789">
    <property type="entry name" value="Sig_transdc_resp-reg_receiver"/>
</dbReference>
<dbReference type="Pfam" id="PF08448">
    <property type="entry name" value="PAS_4"/>
    <property type="match status" value="1"/>
</dbReference>
<dbReference type="GO" id="GO:0000155">
    <property type="term" value="F:phosphorelay sensor kinase activity"/>
    <property type="evidence" value="ECO:0007669"/>
    <property type="project" value="InterPro"/>
</dbReference>
<evidence type="ECO:0000256" key="7">
    <source>
        <dbReference type="ARBA" id="ARBA00022840"/>
    </source>
</evidence>
<dbReference type="NCBIfam" id="TIGR00229">
    <property type="entry name" value="sensory_box"/>
    <property type="match status" value="1"/>
</dbReference>
<evidence type="ECO:0000256" key="4">
    <source>
        <dbReference type="ARBA" id="ARBA00022679"/>
    </source>
</evidence>
<accession>B9XAQ4</accession>
<dbReference type="PROSITE" id="PS50110">
    <property type="entry name" value="RESPONSE_REGULATORY"/>
    <property type="match status" value="1"/>
</dbReference>
<dbReference type="PANTHER" id="PTHR24421:SF10">
    <property type="entry name" value="NITRATE_NITRITE SENSOR PROTEIN NARQ"/>
    <property type="match status" value="1"/>
</dbReference>
<dbReference type="RefSeq" id="WP_007412902.1">
    <property type="nucleotide sequence ID" value="NZ_ABOX02000002.1"/>
</dbReference>
<dbReference type="OrthoDB" id="179764at2"/>
<evidence type="ECO:0000259" key="11">
    <source>
        <dbReference type="PROSITE" id="PS50113"/>
    </source>
</evidence>
<dbReference type="Gene3D" id="1.20.5.1930">
    <property type="match status" value="1"/>
</dbReference>
<dbReference type="PROSITE" id="PS50113">
    <property type="entry name" value="PAC"/>
    <property type="match status" value="1"/>
</dbReference>
<dbReference type="InterPro" id="IPR011006">
    <property type="entry name" value="CheY-like_superfamily"/>
</dbReference>
<organism evidence="12 13">
    <name type="scientific">Pedosphaera parvula (strain Ellin514)</name>
    <dbReference type="NCBI Taxonomy" id="320771"/>
    <lineage>
        <taxon>Bacteria</taxon>
        <taxon>Pseudomonadati</taxon>
        <taxon>Verrucomicrobiota</taxon>
        <taxon>Pedosphaerae</taxon>
        <taxon>Pedosphaerales</taxon>
        <taxon>Pedosphaeraceae</taxon>
        <taxon>Pedosphaera</taxon>
    </lineage>
</organism>
<dbReference type="Gene3D" id="3.30.450.20">
    <property type="entry name" value="PAS domain"/>
    <property type="match status" value="1"/>
</dbReference>
<dbReference type="GO" id="GO:0016020">
    <property type="term" value="C:membrane"/>
    <property type="evidence" value="ECO:0007669"/>
    <property type="project" value="InterPro"/>
</dbReference>
<dbReference type="InterPro" id="IPR050482">
    <property type="entry name" value="Sensor_HK_TwoCompSys"/>
</dbReference>
<gene>
    <name evidence="12" type="ORF">Cflav_PD5724</name>
</gene>
<dbReference type="CDD" id="cd00156">
    <property type="entry name" value="REC"/>
    <property type="match status" value="1"/>
</dbReference>
<reference evidence="12 13" key="1">
    <citation type="journal article" date="2011" name="J. Bacteriol.">
        <title>Genome sequence of 'Pedosphaera parvula' Ellin514, an aerobic Verrucomicrobial isolate from pasture soil.</title>
        <authorList>
            <person name="Kant R."/>
            <person name="van Passel M.W."/>
            <person name="Sangwan P."/>
            <person name="Palva A."/>
            <person name="Lucas S."/>
            <person name="Copeland A."/>
            <person name="Lapidus A."/>
            <person name="Glavina Del Rio T."/>
            <person name="Dalin E."/>
            <person name="Tice H."/>
            <person name="Bruce D."/>
            <person name="Goodwin L."/>
            <person name="Pitluck S."/>
            <person name="Chertkov O."/>
            <person name="Larimer F.W."/>
            <person name="Land M.L."/>
            <person name="Hauser L."/>
            <person name="Brettin T.S."/>
            <person name="Detter J.C."/>
            <person name="Han S."/>
            <person name="de Vos W.M."/>
            <person name="Janssen P.H."/>
            <person name="Smidt H."/>
        </authorList>
    </citation>
    <scope>NUCLEOTIDE SEQUENCE [LARGE SCALE GENOMIC DNA]</scope>
    <source>
        <strain evidence="12 13">Ellin514</strain>
    </source>
</reference>
<dbReference type="Pfam" id="PF07730">
    <property type="entry name" value="HisKA_3"/>
    <property type="match status" value="1"/>
</dbReference>
<sequence>MSQAKPETILVVDDDLGVLRLIEKSLSRENLSVAKAESGAAAFEWLQENRPDLMLLDLKLADTVAKDFIARLSVIKRLGPFIIITGQGDERAAVEMMKSGAMDYVVKDAQFYDLVPTIVRKALEQIDRDKKLAAAEEALRISEERFRVGLKHSPISVFNQDTELRYTWFHNMPFAEPGKNVFGKTDEDLFPQAEADRLVQIKMRVLMTGTGVRQEVGCTVKDGQRVYDLTVEPVRDAEGRIVGITGAAMDITEHKRLEKEVLQISELEQRRIGQDLHDGICQHLAGIEMLSEVLGQKLTKKGKDLETQAENIAAQIRNVIAQTRSLARGLSPVVLESEGLMAALSELAVNTEKLFSIKCRFECLAPVYVHDLITATHLFRIAQEAVANAIKHGKAAEIEIGLESKLDKTILAVRDNGIGIPPTPGASRGMGLRTMHYRAGMIGATLLFQRQNKGGTAVVCFLPAGANSQNNPGT</sequence>
<feature type="domain" description="Response regulatory" evidence="10">
    <location>
        <begin position="8"/>
        <end position="122"/>
    </location>
</feature>
<dbReference type="SMART" id="SM00387">
    <property type="entry name" value="HATPase_c"/>
    <property type="match status" value="1"/>
</dbReference>
<comment type="caution">
    <text evidence="12">The sequence shown here is derived from an EMBL/GenBank/DDBJ whole genome shotgun (WGS) entry which is preliminary data.</text>
</comment>
<dbReference type="SMART" id="SM00448">
    <property type="entry name" value="REC"/>
    <property type="match status" value="1"/>
</dbReference>
<dbReference type="SUPFAM" id="SSF55874">
    <property type="entry name" value="ATPase domain of HSP90 chaperone/DNA topoisomerase II/histidine kinase"/>
    <property type="match status" value="1"/>
</dbReference>
<keyword evidence="3 9" id="KW-0597">Phosphoprotein</keyword>
<keyword evidence="5" id="KW-0547">Nucleotide-binding</keyword>
<keyword evidence="6 12" id="KW-0418">Kinase</keyword>
<evidence type="ECO:0000256" key="2">
    <source>
        <dbReference type="ARBA" id="ARBA00012438"/>
    </source>
</evidence>
<dbReference type="Pfam" id="PF02518">
    <property type="entry name" value="HATPase_c"/>
    <property type="match status" value="1"/>
</dbReference>
<dbReference type="InterPro" id="IPR003594">
    <property type="entry name" value="HATPase_dom"/>
</dbReference>
<proteinExistence type="predicted"/>
<dbReference type="Proteomes" id="UP000003688">
    <property type="component" value="Unassembled WGS sequence"/>
</dbReference>
<evidence type="ECO:0000313" key="13">
    <source>
        <dbReference type="Proteomes" id="UP000003688"/>
    </source>
</evidence>
<dbReference type="CDD" id="cd16917">
    <property type="entry name" value="HATPase_UhpB-NarQ-NarX-like"/>
    <property type="match status" value="1"/>
</dbReference>